<keyword evidence="3 6" id="KW-0663">Pyridoxal phosphate</keyword>
<comment type="function">
    <text evidence="6">Catalyzes the decarboxylation of L-aspartate to produce beta-alanine.</text>
</comment>
<dbReference type="HAMAP" id="MF_01610">
    <property type="entry name" value="MfnA_decarbox"/>
    <property type="match status" value="1"/>
</dbReference>
<keyword evidence="2 6" id="KW-0210">Decarboxylase</keyword>
<dbReference type="OrthoDB" id="56891at2157"/>
<dbReference type="GO" id="GO:0004068">
    <property type="term" value="F:aspartate 1-decarboxylase activity"/>
    <property type="evidence" value="ECO:0007669"/>
    <property type="project" value="UniProtKB-UniRule"/>
</dbReference>
<dbReference type="GO" id="GO:0015937">
    <property type="term" value="P:coenzyme A biosynthetic process"/>
    <property type="evidence" value="ECO:0007669"/>
    <property type="project" value="UniProtKB-UniRule"/>
</dbReference>
<evidence type="ECO:0000256" key="4">
    <source>
        <dbReference type="ARBA" id="ARBA00023239"/>
    </source>
</evidence>
<comment type="similarity">
    <text evidence="5">Belongs to the group II decarboxylase family. Sphingosine-1-phosphate lyase subfamily.</text>
</comment>
<keyword evidence="4 6" id="KW-0456">Lyase</keyword>
<dbReference type="PANTHER" id="PTHR42735">
    <property type="match status" value="1"/>
</dbReference>
<evidence type="ECO:0000313" key="9">
    <source>
        <dbReference type="Proteomes" id="UP000001901"/>
    </source>
</evidence>
<dbReference type="PaxDb" id="572546-Arcpr_0572"/>
<evidence type="ECO:0000256" key="7">
    <source>
        <dbReference type="PIRSR" id="PIRSR602129-50"/>
    </source>
</evidence>
<dbReference type="InterPro" id="IPR021115">
    <property type="entry name" value="Pyridoxal-P_BS"/>
</dbReference>
<protein>
    <recommendedName>
        <fullName evidence="6">Probable L-aspartate decarboxylase</fullName>
        <shortName evidence="6">ADC</shortName>
        <ecNumber evidence="6">4.1.1.11</ecNumber>
    </recommendedName>
</protein>
<comment type="catalytic activity">
    <reaction evidence="6">
        <text>L-aspartate + H(+) = beta-alanine + CO2</text>
        <dbReference type="Rhea" id="RHEA:19497"/>
        <dbReference type="ChEBI" id="CHEBI:15378"/>
        <dbReference type="ChEBI" id="CHEBI:16526"/>
        <dbReference type="ChEBI" id="CHEBI:29991"/>
        <dbReference type="ChEBI" id="CHEBI:57966"/>
        <dbReference type="EC" id="4.1.1.11"/>
    </reaction>
</comment>
<dbReference type="EC" id="4.1.1.11" evidence="6"/>
<evidence type="ECO:0000256" key="3">
    <source>
        <dbReference type="ARBA" id="ARBA00022898"/>
    </source>
</evidence>
<comment type="similarity">
    <text evidence="6">Belongs to the group II decarboxylase family. MfnA subfamily.</text>
</comment>
<dbReference type="Proteomes" id="UP000001901">
    <property type="component" value="Chromosome"/>
</dbReference>
<dbReference type="InterPro" id="IPR015421">
    <property type="entry name" value="PyrdxlP-dep_Trfase_major"/>
</dbReference>
<dbReference type="NCBIfam" id="TIGR03812">
    <property type="entry name" value="tyr_de_CO2_Arch"/>
    <property type="match status" value="1"/>
</dbReference>
<dbReference type="InterPro" id="IPR002129">
    <property type="entry name" value="PyrdxlP-dep_de-COase"/>
</dbReference>
<dbReference type="KEGG" id="apo:Arcpr_0572"/>
<dbReference type="PANTHER" id="PTHR42735:SF6">
    <property type="entry name" value="SPHINGOSINE-1-PHOSPHATE LYASE 1"/>
    <property type="match status" value="1"/>
</dbReference>
<evidence type="ECO:0000256" key="1">
    <source>
        <dbReference type="ARBA" id="ARBA00001933"/>
    </source>
</evidence>
<comment type="pathway">
    <text evidence="6">Cofactor biosynthesis; coenzyme A biosynthesis.</text>
</comment>
<dbReference type="RefSeq" id="WP_012939973.1">
    <property type="nucleotide sequence ID" value="NC_013741.1"/>
</dbReference>
<dbReference type="PROSITE" id="PS00392">
    <property type="entry name" value="DDC_GAD_HDC_YDC"/>
    <property type="match status" value="1"/>
</dbReference>
<evidence type="ECO:0000313" key="8">
    <source>
        <dbReference type="EMBL" id="ADB57637.1"/>
    </source>
</evidence>
<accession>D2RH62</accession>
<evidence type="ECO:0000256" key="2">
    <source>
        <dbReference type="ARBA" id="ARBA00022793"/>
    </source>
</evidence>
<dbReference type="SUPFAM" id="SSF53383">
    <property type="entry name" value="PLP-dependent transferases"/>
    <property type="match status" value="1"/>
</dbReference>
<organism evidence="8 9">
    <name type="scientific">Archaeoglobus profundus (strain DSM 5631 / JCM 9629 / NBRC 100127 / Av18)</name>
    <dbReference type="NCBI Taxonomy" id="572546"/>
    <lineage>
        <taxon>Archaea</taxon>
        <taxon>Methanobacteriati</taxon>
        <taxon>Methanobacteriota</taxon>
        <taxon>Archaeoglobi</taxon>
        <taxon>Archaeoglobales</taxon>
        <taxon>Archaeoglobaceae</taxon>
        <taxon>Archaeoglobus</taxon>
    </lineage>
</organism>
<dbReference type="Gene3D" id="3.40.640.10">
    <property type="entry name" value="Type I PLP-dependent aspartate aminotransferase-like (Major domain)"/>
    <property type="match status" value="1"/>
</dbReference>
<dbReference type="Pfam" id="PF00282">
    <property type="entry name" value="Pyridoxal_deC"/>
    <property type="match status" value="1"/>
</dbReference>
<evidence type="ECO:0000256" key="6">
    <source>
        <dbReference type="HAMAP-Rule" id="MF_01610"/>
    </source>
</evidence>
<feature type="modified residue" description="N6-(pyridoxal phosphate)lysine" evidence="6 7">
    <location>
        <position position="211"/>
    </location>
</feature>
<dbReference type="GeneID" id="8739231"/>
<dbReference type="STRING" id="572546.Arcpr_0572"/>
<dbReference type="InterPro" id="IPR015424">
    <property type="entry name" value="PyrdxlP-dep_Trfase"/>
</dbReference>
<dbReference type="InterPro" id="IPR020931">
    <property type="entry name" value="MfnA"/>
</dbReference>
<name>D2RH62_ARCPA</name>
<dbReference type="InterPro" id="IPR050477">
    <property type="entry name" value="GrpII_AminoAcid_Decarb"/>
</dbReference>
<dbReference type="eggNOG" id="arCOG00027">
    <property type="taxonomic scope" value="Archaea"/>
</dbReference>
<dbReference type="AlphaFoldDB" id="D2RH62"/>
<dbReference type="UniPathway" id="UPA00241"/>
<proteinExistence type="inferred from homology"/>
<dbReference type="HOGENOM" id="CLU_028929_2_1_2"/>
<dbReference type="GO" id="GO:0019752">
    <property type="term" value="P:carboxylic acid metabolic process"/>
    <property type="evidence" value="ECO:0007669"/>
    <property type="project" value="InterPro"/>
</dbReference>
<dbReference type="EMBL" id="CP001857">
    <property type="protein sequence ID" value="ADB57637.1"/>
    <property type="molecule type" value="Genomic_DNA"/>
</dbReference>
<dbReference type="Gene3D" id="3.90.1150.10">
    <property type="entry name" value="Aspartate Aminotransferase, domain 1"/>
    <property type="match status" value="1"/>
</dbReference>
<comment type="cofactor">
    <cofactor evidence="1 6 7">
        <name>pyridoxal 5'-phosphate</name>
        <dbReference type="ChEBI" id="CHEBI:597326"/>
    </cofactor>
</comment>
<evidence type="ECO:0000256" key="5">
    <source>
        <dbReference type="ARBA" id="ARBA00038302"/>
    </source>
</evidence>
<dbReference type="GO" id="GO:0030170">
    <property type="term" value="F:pyridoxal phosphate binding"/>
    <property type="evidence" value="ECO:0007669"/>
    <property type="project" value="UniProtKB-UniRule"/>
</dbReference>
<dbReference type="InterPro" id="IPR015422">
    <property type="entry name" value="PyrdxlP-dep_Trfase_small"/>
</dbReference>
<reference evidence="8 9" key="1">
    <citation type="journal article" date="2010" name="Stand. Genomic Sci.">
        <title>Complete genome sequence of Archaeoglobus profundus type strain (AV18).</title>
        <authorList>
            <person name="von Jan M."/>
            <person name="Lapidus A."/>
            <person name="Del Rio T.G."/>
            <person name="Copeland A."/>
            <person name="Tice H."/>
            <person name="Cheng J.F."/>
            <person name="Lucas S."/>
            <person name="Chen F."/>
            <person name="Nolan M."/>
            <person name="Goodwin L."/>
            <person name="Han C."/>
            <person name="Pitluck S."/>
            <person name="Liolios K."/>
            <person name="Ivanova N."/>
            <person name="Mavromatis K."/>
            <person name="Ovchinnikova G."/>
            <person name="Chertkov O."/>
            <person name="Pati A."/>
            <person name="Chen A."/>
            <person name="Palaniappan K."/>
            <person name="Land M."/>
            <person name="Hauser L."/>
            <person name="Chang Y.J."/>
            <person name="Jeffries C.D."/>
            <person name="Saunders E."/>
            <person name="Brettin T."/>
            <person name="Detter J.C."/>
            <person name="Chain P."/>
            <person name="Eichinger K."/>
            <person name="Huber H."/>
            <person name="Spring S."/>
            <person name="Rohde M."/>
            <person name="Goker M."/>
            <person name="Wirth R."/>
            <person name="Woyke T."/>
            <person name="Bristow J."/>
            <person name="Eisen J.A."/>
            <person name="Markowitz V."/>
            <person name="Hugenholtz P."/>
            <person name="Kyrpides N.C."/>
            <person name="Klenk H.P."/>
        </authorList>
    </citation>
    <scope>NUCLEOTIDE SEQUENCE [LARGE SCALE GENOMIC DNA]</scope>
    <source>
        <strain evidence="9">DSM 5631 / JCM 9629 / NBRC 100127 / Av18</strain>
    </source>
</reference>
<keyword evidence="9" id="KW-1185">Reference proteome</keyword>
<gene>
    <name evidence="6" type="primary">mfnA</name>
    <name evidence="8" type="ordered locus">Arcpr_0572</name>
</gene>
<sequence>MLEEFKSKDIPYSRVLSSMCTIPHPIAVKAHVEFINANLGDPAVFRGSAELEKEVVRMIGELLHHPNAKGYIASGGTEANIQAIRAFRNLKRVKKPNVVVPESAHFSFDKAGEILRVEIRKAKLDGEFRVDVGDVERLIDDNTVGIVGIAGTTALGQIDPIEELSELALERDVFLHVDSAFGGFVIPFLDLNVKFDFELEGVSSMTIDPHKMGLATIPAGCILFRDESFLKALAVKTPYLITEKQYSLTGTRPATGVASTYAVMKYLGFEGFRKVVRRCMEVTRYLVERMGELGFEPVIEPIMNIVCFKCEKAFEIRNELYKRGWVVSAIRNPRALRFVVMPHVDFEVIDKFVEEMKNVLRKV</sequence>